<reference evidence="3" key="1">
    <citation type="submission" date="2011-05" db="EMBL/GenBank/DDBJ databases">
        <authorList>
            <person name="Richards S.R."/>
            <person name="Qu J."/>
            <person name="Jiang H."/>
            <person name="Jhangiani S.N."/>
            <person name="Agravi P."/>
            <person name="Goodspeed R."/>
            <person name="Gross S."/>
            <person name="Mandapat C."/>
            <person name="Jackson L."/>
            <person name="Mathew T."/>
            <person name="Pu L."/>
            <person name="Thornton R."/>
            <person name="Saada N."/>
            <person name="Wilczek-Boney K.B."/>
            <person name="Lee S."/>
            <person name="Kovar C."/>
            <person name="Wu Y."/>
            <person name="Scherer S.E."/>
            <person name="Worley K.C."/>
            <person name="Muzny D.M."/>
            <person name="Gibbs R."/>
        </authorList>
    </citation>
    <scope>NUCLEOTIDE SEQUENCE</scope>
    <source>
        <strain evidence="3">Brora</strain>
    </source>
</reference>
<dbReference type="EnsemblMetazoa" id="SMAR004189-RA">
    <property type="protein sequence ID" value="SMAR004189-PA"/>
    <property type="gene ID" value="SMAR004189"/>
</dbReference>
<dbReference type="AlphaFoldDB" id="T1ISV2"/>
<feature type="compositionally biased region" description="Polar residues" evidence="1">
    <location>
        <begin position="1"/>
        <end position="12"/>
    </location>
</feature>
<organism evidence="2 3">
    <name type="scientific">Strigamia maritima</name>
    <name type="common">European centipede</name>
    <name type="synonym">Geophilus maritimus</name>
    <dbReference type="NCBI Taxonomy" id="126957"/>
    <lineage>
        <taxon>Eukaryota</taxon>
        <taxon>Metazoa</taxon>
        <taxon>Ecdysozoa</taxon>
        <taxon>Arthropoda</taxon>
        <taxon>Myriapoda</taxon>
        <taxon>Chilopoda</taxon>
        <taxon>Pleurostigmophora</taxon>
        <taxon>Geophilomorpha</taxon>
        <taxon>Linotaeniidae</taxon>
        <taxon>Strigamia</taxon>
    </lineage>
</organism>
<dbReference type="Gene3D" id="1.10.150.280">
    <property type="entry name" value="AF1531-like domain"/>
    <property type="match status" value="1"/>
</dbReference>
<dbReference type="eggNOG" id="KOG1857">
    <property type="taxonomic scope" value="Eukaryota"/>
</dbReference>
<dbReference type="PANTHER" id="PTHR21180:SF32">
    <property type="entry name" value="ENDONUCLEASE_EXONUCLEASE_PHOSPHATASE FAMILY DOMAIN-CONTAINING PROTEIN 1"/>
    <property type="match status" value="1"/>
</dbReference>
<dbReference type="HOGENOM" id="CLU_033721_1_0_1"/>
<dbReference type="OMA" id="HLVPANT"/>
<reference evidence="2" key="2">
    <citation type="submission" date="2015-02" db="UniProtKB">
        <authorList>
            <consortium name="EnsemblMetazoa"/>
        </authorList>
    </citation>
    <scope>IDENTIFICATION</scope>
</reference>
<evidence type="ECO:0000313" key="3">
    <source>
        <dbReference type="Proteomes" id="UP000014500"/>
    </source>
</evidence>
<dbReference type="GO" id="GO:0005886">
    <property type="term" value="C:plasma membrane"/>
    <property type="evidence" value="ECO:0007669"/>
    <property type="project" value="TreeGrafter"/>
</dbReference>
<proteinExistence type="predicted"/>
<accession>T1ISV2</accession>
<feature type="region of interest" description="Disordered" evidence="1">
    <location>
        <begin position="1"/>
        <end position="26"/>
    </location>
</feature>
<sequence length="575" mass="64506">MGQNSSRHSVASSLRGRKSHKPFRKRGHSDLSAAFNMIDVDLSHDQQLNINLATEEELMTLPGISRLIAKNIIEYKQTIGSFRKVEDLALVSGVGASKLEQLRPEICVVTKRKPNASLTSSLNGSTESLTSSVTSMNKSVKMPCHKVINVNKANVFQLMSIRGIDQELAANIVHYREKKGHFKSLDNLVKVKGFSIGHLGFLRHSLSIDMNSNAVEVISHTPQRTPQIIHNQRSLHHRSLRTTLPKLNSTLFDKNELYELLSLKSSRPINEEVFAFRRNGKAALRLATWNLQNFTLDKVDNQGVREVICRTILENGIVACQELGDKEVLDKICAELTNPCITKVQQWSGHRGTWECITSEAMGQLQGSSMEFGGFLYDTSKGIDFIESGLLRPLTNRENGNIPRRSFWVDKVDITIVCVHAPLPKLVKGDRNILAVDDLLKNLNSLKLNENVIVLGDFGLPPLEQGAELDFNPLRENYYTHIVPVGVYTNSNTNYTLAKHHDNIWISKFIRKFFTSHWGIVRQGLSHLAIPNGWTWGGSASDHCPIWAEFYVQLDDEDRSSSPLANGRIKEESTA</sequence>
<dbReference type="InterPro" id="IPR051675">
    <property type="entry name" value="Endo/Exo/Phosphatase_dom_1"/>
</dbReference>
<dbReference type="EMBL" id="JH431448">
    <property type="status" value="NOT_ANNOTATED_CDS"/>
    <property type="molecule type" value="Genomic_DNA"/>
</dbReference>
<dbReference type="InterPro" id="IPR036691">
    <property type="entry name" value="Endo/exonu/phosph_ase_sf"/>
</dbReference>
<dbReference type="PANTHER" id="PTHR21180">
    <property type="entry name" value="ENDONUCLEASE/EXONUCLEASE/PHOSPHATASE FAMILY DOMAIN-CONTAINING PROTEIN 1"/>
    <property type="match status" value="1"/>
</dbReference>
<evidence type="ECO:0000256" key="1">
    <source>
        <dbReference type="SAM" id="MobiDB-lite"/>
    </source>
</evidence>
<feature type="compositionally biased region" description="Basic residues" evidence="1">
    <location>
        <begin position="15"/>
        <end position="26"/>
    </location>
</feature>
<dbReference type="EnsemblMetazoa" id="SMAR003163-RA">
    <property type="protein sequence ID" value="SMAR003163-PA"/>
    <property type="gene ID" value="SMAR003163"/>
</dbReference>
<dbReference type="Pfam" id="PF12836">
    <property type="entry name" value="HHH_3"/>
    <property type="match status" value="2"/>
</dbReference>
<evidence type="ECO:0000313" key="2">
    <source>
        <dbReference type="EnsemblMetazoa" id="SMAR004189-PA"/>
    </source>
</evidence>
<dbReference type="Gene3D" id="1.10.150.320">
    <property type="entry name" value="Photosystem II 12 kDa extrinsic protein"/>
    <property type="match status" value="1"/>
</dbReference>
<dbReference type="SUPFAM" id="SSF56219">
    <property type="entry name" value="DNase I-like"/>
    <property type="match status" value="1"/>
</dbReference>
<dbReference type="SUPFAM" id="SSF47781">
    <property type="entry name" value="RuvA domain 2-like"/>
    <property type="match status" value="2"/>
</dbReference>
<evidence type="ECO:0008006" key="4">
    <source>
        <dbReference type="Google" id="ProtNLM"/>
    </source>
</evidence>
<dbReference type="Proteomes" id="UP000014500">
    <property type="component" value="Unassembled WGS sequence"/>
</dbReference>
<dbReference type="STRING" id="126957.T1ISV2"/>
<protein>
    <recommendedName>
        <fullName evidence="4">Endonuclease/exonuclease/phosphatase family domain-containing protein 1</fullName>
    </recommendedName>
</protein>
<dbReference type="EMBL" id="AFFK01018203">
    <property type="status" value="NOT_ANNOTATED_CDS"/>
    <property type="molecule type" value="Genomic_DNA"/>
</dbReference>
<dbReference type="Gene3D" id="3.60.10.10">
    <property type="entry name" value="Endonuclease/exonuclease/phosphatase"/>
    <property type="match status" value="1"/>
</dbReference>
<keyword evidence="3" id="KW-1185">Reference proteome</keyword>
<name>T1ISV2_STRMM</name>
<dbReference type="InterPro" id="IPR010994">
    <property type="entry name" value="RuvA_2-like"/>
</dbReference>